<feature type="region of interest" description="Disordered" evidence="2">
    <location>
        <begin position="384"/>
        <end position="409"/>
    </location>
</feature>
<dbReference type="GO" id="GO:0008270">
    <property type="term" value="F:zinc ion binding"/>
    <property type="evidence" value="ECO:0007669"/>
    <property type="project" value="InterPro"/>
</dbReference>
<dbReference type="CDD" id="cd00067">
    <property type="entry name" value="GAL4"/>
    <property type="match status" value="1"/>
</dbReference>
<evidence type="ECO:0000313" key="4">
    <source>
        <dbReference type="EMBL" id="KAF2773696.1"/>
    </source>
</evidence>
<dbReference type="SUPFAM" id="SSF57701">
    <property type="entry name" value="Zn2/Cys6 DNA-binding domain"/>
    <property type="match status" value="1"/>
</dbReference>
<dbReference type="GO" id="GO:0000981">
    <property type="term" value="F:DNA-binding transcription factor activity, RNA polymerase II-specific"/>
    <property type="evidence" value="ECO:0007669"/>
    <property type="project" value="InterPro"/>
</dbReference>
<accession>A0A6G1LLF7</accession>
<dbReference type="InterPro" id="IPR036864">
    <property type="entry name" value="Zn2-C6_fun-type_DNA-bd_sf"/>
</dbReference>
<proteinExistence type="predicted"/>
<evidence type="ECO:0000313" key="5">
    <source>
        <dbReference type="Proteomes" id="UP000799436"/>
    </source>
</evidence>
<dbReference type="EMBL" id="ML995810">
    <property type="protein sequence ID" value="KAF2773696.1"/>
    <property type="molecule type" value="Genomic_DNA"/>
</dbReference>
<evidence type="ECO:0000259" key="3">
    <source>
        <dbReference type="PROSITE" id="PS50048"/>
    </source>
</evidence>
<feature type="compositionally biased region" description="Polar residues" evidence="2">
    <location>
        <begin position="156"/>
        <end position="165"/>
    </location>
</feature>
<feature type="region of interest" description="Disordered" evidence="2">
    <location>
        <begin position="295"/>
        <end position="327"/>
    </location>
</feature>
<dbReference type="PANTHER" id="PTHR47783:SF1">
    <property type="entry name" value="ZN(II)2CYS6 TRANSCRIPTION FACTOR (EUROFUNG)"/>
    <property type="match status" value="1"/>
</dbReference>
<dbReference type="InterPro" id="IPR001138">
    <property type="entry name" value="Zn2Cys6_DnaBD"/>
</dbReference>
<dbReference type="Proteomes" id="UP000799436">
    <property type="component" value="Unassembled WGS sequence"/>
</dbReference>
<name>A0A6G1LLF7_9PEZI</name>
<feature type="domain" description="Zn(2)-C6 fungal-type" evidence="3">
    <location>
        <begin position="95"/>
        <end position="129"/>
    </location>
</feature>
<evidence type="ECO:0000256" key="2">
    <source>
        <dbReference type="SAM" id="MobiDB-lite"/>
    </source>
</evidence>
<dbReference type="AlphaFoldDB" id="A0A6G1LLF7"/>
<dbReference type="PANTHER" id="PTHR47783">
    <property type="entry name" value="ZN(II)2CYS6 TRANSCRIPTION FACTOR (EUROFUNG)-RELATED"/>
    <property type="match status" value="1"/>
</dbReference>
<dbReference type="PROSITE" id="PS00463">
    <property type="entry name" value="ZN2_CY6_FUNGAL_1"/>
    <property type="match status" value="1"/>
</dbReference>
<keyword evidence="1" id="KW-0539">Nucleus</keyword>
<evidence type="ECO:0000256" key="1">
    <source>
        <dbReference type="ARBA" id="ARBA00023242"/>
    </source>
</evidence>
<feature type="region of interest" description="Disordered" evidence="2">
    <location>
        <begin position="138"/>
        <end position="165"/>
    </location>
</feature>
<sequence>MSLGPSYQGIRSSIPGTTNDAVSPVAGSLNANYGGAPILPDSLNIKKRRLSKMKPGKHLPRSTSTPHLREKFNMISDSDADKKRNKLGYQRISIACAHCRRRKIRCLVAEGDPQSRCQNCIRLKKECVFYPVDQQSAIENKHDPSHKSGHPPGRSPMSSMTADGGLSTNCEQTNLFVAAPTLQSHGSSTFEGLPIDPGNALPVRGWPHGQLVDHPEHVPGAFSQTEYSYDAQQDGGNHWVPGGEYPGHMTTGLVESNPAFFGRFNNHTVPGDYAPFPINDSAQHAQAPHYQHFNFGNASQPMRSVTHGNMQSLPSINPQYPMQTQQHSHIRYAQPLSLNTHVASMQPHDMGPQSAPVAYGQAHPYLAQQGHGRSTSMSSHSAYASNFFGAQPGPPIEEEQEYWPSQRPG</sequence>
<dbReference type="OrthoDB" id="4150019at2759"/>
<reference evidence="4" key="1">
    <citation type="journal article" date="2020" name="Stud. Mycol.">
        <title>101 Dothideomycetes genomes: a test case for predicting lifestyles and emergence of pathogens.</title>
        <authorList>
            <person name="Haridas S."/>
            <person name="Albert R."/>
            <person name="Binder M."/>
            <person name="Bloem J."/>
            <person name="Labutti K."/>
            <person name="Salamov A."/>
            <person name="Andreopoulos B."/>
            <person name="Baker S."/>
            <person name="Barry K."/>
            <person name="Bills G."/>
            <person name="Bluhm B."/>
            <person name="Cannon C."/>
            <person name="Castanera R."/>
            <person name="Culley D."/>
            <person name="Daum C."/>
            <person name="Ezra D."/>
            <person name="Gonzalez J."/>
            <person name="Henrissat B."/>
            <person name="Kuo A."/>
            <person name="Liang C."/>
            <person name="Lipzen A."/>
            <person name="Lutzoni F."/>
            <person name="Magnuson J."/>
            <person name="Mondo S."/>
            <person name="Nolan M."/>
            <person name="Ohm R."/>
            <person name="Pangilinan J."/>
            <person name="Park H.-J."/>
            <person name="Ramirez L."/>
            <person name="Alfaro M."/>
            <person name="Sun H."/>
            <person name="Tritt A."/>
            <person name="Yoshinaga Y."/>
            <person name="Zwiers L.-H."/>
            <person name="Turgeon B."/>
            <person name="Goodwin S."/>
            <person name="Spatafora J."/>
            <person name="Crous P."/>
            <person name="Grigoriev I."/>
        </authorList>
    </citation>
    <scope>NUCLEOTIDE SEQUENCE</scope>
    <source>
        <strain evidence="4">CBS 116005</strain>
    </source>
</reference>
<protein>
    <recommendedName>
        <fullName evidence="3">Zn(2)-C6 fungal-type domain-containing protein</fullName>
    </recommendedName>
</protein>
<dbReference type="SMART" id="SM00066">
    <property type="entry name" value="GAL4"/>
    <property type="match status" value="1"/>
</dbReference>
<dbReference type="PROSITE" id="PS50048">
    <property type="entry name" value="ZN2_CY6_FUNGAL_2"/>
    <property type="match status" value="1"/>
</dbReference>
<keyword evidence="5" id="KW-1185">Reference proteome</keyword>
<gene>
    <name evidence="4" type="ORF">EJ03DRAFT_104916</name>
</gene>
<dbReference type="Pfam" id="PF00172">
    <property type="entry name" value="Zn_clus"/>
    <property type="match status" value="1"/>
</dbReference>
<dbReference type="Gene3D" id="4.10.240.10">
    <property type="entry name" value="Zn(2)-C6 fungal-type DNA-binding domain"/>
    <property type="match status" value="1"/>
</dbReference>
<organism evidence="4 5">
    <name type="scientific">Teratosphaeria nubilosa</name>
    <dbReference type="NCBI Taxonomy" id="161662"/>
    <lineage>
        <taxon>Eukaryota</taxon>
        <taxon>Fungi</taxon>
        <taxon>Dikarya</taxon>
        <taxon>Ascomycota</taxon>
        <taxon>Pezizomycotina</taxon>
        <taxon>Dothideomycetes</taxon>
        <taxon>Dothideomycetidae</taxon>
        <taxon>Mycosphaerellales</taxon>
        <taxon>Teratosphaeriaceae</taxon>
        <taxon>Teratosphaeria</taxon>
    </lineage>
</organism>